<comment type="caution">
    <text evidence="10">The sequence shown here is derived from an EMBL/GenBank/DDBJ whole genome shotgun (WGS) entry which is preliminary data.</text>
</comment>
<dbReference type="GO" id="GO:0015220">
    <property type="term" value="F:choline transmembrane transporter activity"/>
    <property type="evidence" value="ECO:0007669"/>
    <property type="project" value="TreeGrafter"/>
</dbReference>
<protein>
    <submittedName>
        <fullName evidence="10">Small multidrug resistance pump</fullName>
    </submittedName>
</protein>
<dbReference type="InterPro" id="IPR000390">
    <property type="entry name" value="Small_drug/metabolite_transptr"/>
</dbReference>
<feature type="transmembrane region" description="Helical" evidence="9">
    <location>
        <begin position="58"/>
        <end position="79"/>
    </location>
</feature>
<dbReference type="RefSeq" id="WP_188025499.1">
    <property type="nucleotide sequence ID" value="NZ_JACHGR010000002.1"/>
</dbReference>
<accession>A0A841GDJ9</accession>
<comment type="subcellular location">
    <subcellularLocation>
        <location evidence="1 8">Cell membrane</location>
        <topology evidence="1 8">Multi-pass membrane protein</topology>
    </subcellularLocation>
</comment>
<dbReference type="GO" id="GO:0031460">
    <property type="term" value="P:glycine betaine transport"/>
    <property type="evidence" value="ECO:0007669"/>
    <property type="project" value="TreeGrafter"/>
</dbReference>
<dbReference type="InterPro" id="IPR037185">
    <property type="entry name" value="EmrE-like"/>
</dbReference>
<dbReference type="InterPro" id="IPR045324">
    <property type="entry name" value="Small_multidrug_res"/>
</dbReference>
<evidence type="ECO:0000256" key="2">
    <source>
        <dbReference type="ARBA" id="ARBA00022448"/>
    </source>
</evidence>
<dbReference type="Pfam" id="PF00893">
    <property type="entry name" value="Multi_Drug_Res"/>
    <property type="match status" value="1"/>
</dbReference>
<proteinExistence type="inferred from homology"/>
<keyword evidence="6 9" id="KW-0472">Membrane</keyword>
<dbReference type="Gene3D" id="1.10.3730.20">
    <property type="match status" value="1"/>
</dbReference>
<evidence type="ECO:0000256" key="8">
    <source>
        <dbReference type="RuleBase" id="RU003942"/>
    </source>
</evidence>
<dbReference type="EMBL" id="JACHGR010000002">
    <property type="protein sequence ID" value="MBB6054686.1"/>
    <property type="molecule type" value="Genomic_DNA"/>
</dbReference>
<dbReference type="PANTHER" id="PTHR30561">
    <property type="entry name" value="SMR FAMILY PROTON-DEPENDENT DRUG EFFLUX TRANSPORTER SUGE"/>
    <property type="match status" value="1"/>
</dbReference>
<name>A0A841GDJ9_9GAMM</name>
<evidence type="ECO:0000256" key="6">
    <source>
        <dbReference type="ARBA" id="ARBA00023136"/>
    </source>
</evidence>
<dbReference type="AlphaFoldDB" id="A0A841GDJ9"/>
<keyword evidence="3" id="KW-1003">Cell membrane</keyword>
<evidence type="ECO:0000256" key="7">
    <source>
        <dbReference type="ARBA" id="ARBA00038032"/>
    </source>
</evidence>
<keyword evidence="4 8" id="KW-0812">Transmembrane</keyword>
<dbReference type="GO" id="GO:0015297">
    <property type="term" value="F:antiporter activity"/>
    <property type="evidence" value="ECO:0007669"/>
    <property type="project" value="TreeGrafter"/>
</dbReference>
<sequence length="109" mass="11760">MNQWIILLIAICSEVIATTSLKLSDGFSKLGPSVLVVLGYGISFYCLSLTLRSIPVGVVYAIWSGMGISLITLVGWHFFGEKLNIPTLVGISLIFAGIMVINFYSSVEA</sequence>
<keyword evidence="5 9" id="KW-1133">Transmembrane helix</keyword>
<evidence type="ECO:0000256" key="1">
    <source>
        <dbReference type="ARBA" id="ARBA00004651"/>
    </source>
</evidence>
<dbReference type="GO" id="GO:0015199">
    <property type="term" value="F:amino-acid betaine transmembrane transporter activity"/>
    <property type="evidence" value="ECO:0007669"/>
    <property type="project" value="TreeGrafter"/>
</dbReference>
<comment type="similarity">
    <text evidence="7 8">Belongs to the drug/metabolite transporter (DMT) superfamily. Small multidrug resistance (SMR) (TC 2.A.7.1) family.</text>
</comment>
<evidence type="ECO:0000313" key="10">
    <source>
        <dbReference type="EMBL" id="MBB6054686.1"/>
    </source>
</evidence>
<reference evidence="10 11" key="1">
    <citation type="submission" date="2020-08" db="EMBL/GenBank/DDBJ databases">
        <title>Genomic Encyclopedia of Type Strains, Phase IV (KMG-IV): sequencing the most valuable type-strain genomes for metagenomic binning, comparative biology and taxonomic classification.</title>
        <authorList>
            <person name="Goeker M."/>
        </authorList>
    </citation>
    <scope>NUCLEOTIDE SEQUENCE [LARGE SCALE GENOMIC DNA]</scope>
    <source>
        <strain evidence="10 11">DSM 22975</strain>
    </source>
</reference>
<dbReference type="GO" id="GO:0005886">
    <property type="term" value="C:plasma membrane"/>
    <property type="evidence" value="ECO:0007669"/>
    <property type="project" value="UniProtKB-SubCell"/>
</dbReference>
<gene>
    <name evidence="10" type="ORF">HNR75_000558</name>
</gene>
<dbReference type="PANTHER" id="PTHR30561:SF1">
    <property type="entry name" value="MULTIDRUG TRANSPORTER EMRE"/>
    <property type="match status" value="1"/>
</dbReference>
<feature type="transmembrane region" description="Helical" evidence="9">
    <location>
        <begin position="85"/>
        <end position="104"/>
    </location>
</feature>
<evidence type="ECO:0000256" key="3">
    <source>
        <dbReference type="ARBA" id="ARBA00022475"/>
    </source>
</evidence>
<dbReference type="FunFam" id="1.10.3730.20:FF:000001">
    <property type="entry name" value="Quaternary ammonium compound resistance transporter SugE"/>
    <property type="match status" value="1"/>
</dbReference>
<evidence type="ECO:0000256" key="4">
    <source>
        <dbReference type="ARBA" id="ARBA00022692"/>
    </source>
</evidence>
<evidence type="ECO:0000256" key="5">
    <source>
        <dbReference type="ARBA" id="ARBA00022989"/>
    </source>
</evidence>
<evidence type="ECO:0000256" key="9">
    <source>
        <dbReference type="SAM" id="Phobius"/>
    </source>
</evidence>
<dbReference type="GO" id="GO:1990961">
    <property type="term" value="P:xenobiotic detoxification by transmembrane export across the plasma membrane"/>
    <property type="evidence" value="ECO:0007669"/>
    <property type="project" value="UniProtKB-ARBA"/>
</dbReference>
<keyword evidence="11" id="KW-1185">Reference proteome</keyword>
<evidence type="ECO:0000313" key="11">
    <source>
        <dbReference type="Proteomes" id="UP000585721"/>
    </source>
</evidence>
<organism evidence="10 11">
    <name type="scientific">Tolumonas osonensis</name>
    <dbReference type="NCBI Taxonomy" id="675874"/>
    <lineage>
        <taxon>Bacteria</taxon>
        <taxon>Pseudomonadati</taxon>
        <taxon>Pseudomonadota</taxon>
        <taxon>Gammaproteobacteria</taxon>
        <taxon>Aeromonadales</taxon>
        <taxon>Aeromonadaceae</taxon>
        <taxon>Tolumonas</taxon>
    </lineage>
</organism>
<dbReference type="Proteomes" id="UP000585721">
    <property type="component" value="Unassembled WGS sequence"/>
</dbReference>
<dbReference type="SUPFAM" id="SSF103481">
    <property type="entry name" value="Multidrug resistance efflux transporter EmrE"/>
    <property type="match status" value="1"/>
</dbReference>
<keyword evidence="2" id="KW-0813">Transport</keyword>
<feature type="transmembrane region" description="Helical" evidence="9">
    <location>
        <begin position="33"/>
        <end position="51"/>
    </location>
</feature>